<evidence type="ECO:0000313" key="2">
    <source>
        <dbReference type="Proteomes" id="UP000316921"/>
    </source>
</evidence>
<dbReference type="AlphaFoldDB" id="A0A518BGQ2"/>
<keyword evidence="2" id="KW-1185">Reference proteome</keyword>
<dbReference type="EMBL" id="CP036287">
    <property type="protein sequence ID" value="QDU66168.1"/>
    <property type="molecule type" value="Genomic_DNA"/>
</dbReference>
<evidence type="ECO:0000313" key="1">
    <source>
        <dbReference type="EMBL" id="QDU66168.1"/>
    </source>
</evidence>
<sequence length="48" mass="5306">MNETGAIDVYFEDQIEILVANPDDFSVDAVREVLTANEIEFSEVKTAG</sequence>
<name>A0A518BGQ2_9BACT</name>
<proteinExistence type="predicted"/>
<dbReference type="KEGG" id="pbap:Pla133_12340"/>
<organism evidence="1 2">
    <name type="scientific">Engelhardtia mirabilis</name>
    <dbReference type="NCBI Taxonomy" id="2528011"/>
    <lineage>
        <taxon>Bacteria</taxon>
        <taxon>Pseudomonadati</taxon>
        <taxon>Planctomycetota</taxon>
        <taxon>Planctomycetia</taxon>
        <taxon>Planctomycetia incertae sedis</taxon>
        <taxon>Engelhardtia</taxon>
    </lineage>
</organism>
<accession>A0A518BGQ2</accession>
<reference evidence="1 2" key="1">
    <citation type="submission" date="2019-02" db="EMBL/GenBank/DDBJ databases">
        <title>Deep-cultivation of Planctomycetes and their phenomic and genomic characterization uncovers novel biology.</title>
        <authorList>
            <person name="Wiegand S."/>
            <person name="Jogler M."/>
            <person name="Boedeker C."/>
            <person name="Pinto D."/>
            <person name="Vollmers J."/>
            <person name="Rivas-Marin E."/>
            <person name="Kohn T."/>
            <person name="Peeters S.H."/>
            <person name="Heuer A."/>
            <person name="Rast P."/>
            <person name="Oberbeckmann S."/>
            <person name="Bunk B."/>
            <person name="Jeske O."/>
            <person name="Meyerdierks A."/>
            <person name="Storesund J.E."/>
            <person name="Kallscheuer N."/>
            <person name="Luecker S."/>
            <person name="Lage O.M."/>
            <person name="Pohl T."/>
            <person name="Merkel B.J."/>
            <person name="Hornburger P."/>
            <person name="Mueller R.-W."/>
            <person name="Bruemmer F."/>
            <person name="Labrenz M."/>
            <person name="Spormann A.M."/>
            <person name="Op den Camp H."/>
            <person name="Overmann J."/>
            <person name="Amann R."/>
            <person name="Jetten M.S.M."/>
            <person name="Mascher T."/>
            <person name="Medema M.H."/>
            <person name="Devos D.P."/>
            <person name="Kaster A.-K."/>
            <person name="Ovreas L."/>
            <person name="Rohde M."/>
            <person name="Galperin M.Y."/>
            <person name="Jogler C."/>
        </authorList>
    </citation>
    <scope>NUCLEOTIDE SEQUENCE [LARGE SCALE GENOMIC DNA]</scope>
    <source>
        <strain evidence="1 2">Pla133</strain>
    </source>
</reference>
<evidence type="ECO:0008006" key="3">
    <source>
        <dbReference type="Google" id="ProtNLM"/>
    </source>
</evidence>
<protein>
    <recommendedName>
        <fullName evidence="3">HMA domain-containing protein</fullName>
    </recommendedName>
</protein>
<gene>
    <name evidence="1" type="ORF">Pla133_12340</name>
</gene>
<dbReference type="Proteomes" id="UP000316921">
    <property type="component" value="Chromosome"/>
</dbReference>